<sequence length="272" mass="29647">MRELTSDDSTGNTLAHRRSPGIRAGIPISFLSLHEKGSEEKDDEAGSHAANRPKQVEGSHEGMPAAAEGEEGQSHAASEEAPRQGASSVEEQHGADEQPQNRPEDDKESDEDSGSVSRKDDTVTGEGKTPAELTEEDFKEMTSSQGLAILLGQGKGMVREVQETLDGVNAVASITQLMGQVREDIRKDVEALNRTITEEYQNIEQLRQLQEAQTAVLRSQLSYLIPLKRSEVPSQPEVAEKEDEIPESSALVDFCNVLPVALMLLSPFFLNL</sequence>
<dbReference type="RefSeq" id="XP_029215650.1">
    <property type="nucleotide sequence ID" value="XM_029361295.1"/>
</dbReference>
<dbReference type="OrthoDB" id="333100at2759"/>
<dbReference type="VEuPathDB" id="ToxoDB:BESB_026150"/>
<dbReference type="GeneID" id="40307667"/>
<organism evidence="3 4">
    <name type="scientific">Besnoitia besnoiti</name>
    <name type="common">Apicomplexan protozoan</name>
    <dbReference type="NCBI Taxonomy" id="94643"/>
    <lineage>
        <taxon>Eukaryota</taxon>
        <taxon>Sar</taxon>
        <taxon>Alveolata</taxon>
        <taxon>Apicomplexa</taxon>
        <taxon>Conoidasida</taxon>
        <taxon>Coccidia</taxon>
        <taxon>Eucoccidiorida</taxon>
        <taxon>Eimeriorina</taxon>
        <taxon>Sarcocystidae</taxon>
        <taxon>Besnoitia</taxon>
    </lineage>
</organism>
<proteinExistence type="predicted"/>
<accession>A0A2A9M5Q4</accession>
<dbReference type="EMBL" id="NWUJ01000014">
    <property type="protein sequence ID" value="PFH31641.1"/>
    <property type="molecule type" value="Genomic_DNA"/>
</dbReference>
<dbReference type="Proteomes" id="UP000224006">
    <property type="component" value="Unassembled WGS sequence"/>
</dbReference>
<keyword evidence="1" id="KW-0175">Coiled coil</keyword>
<feature type="coiled-coil region" evidence="1">
    <location>
        <begin position="182"/>
        <end position="213"/>
    </location>
</feature>
<evidence type="ECO:0000313" key="3">
    <source>
        <dbReference type="EMBL" id="PFH31641.1"/>
    </source>
</evidence>
<keyword evidence="4" id="KW-1185">Reference proteome</keyword>
<evidence type="ECO:0000256" key="2">
    <source>
        <dbReference type="SAM" id="MobiDB-lite"/>
    </source>
</evidence>
<evidence type="ECO:0000256" key="1">
    <source>
        <dbReference type="SAM" id="Coils"/>
    </source>
</evidence>
<dbReference type="KEGG" id="bbes:BESB_026150"/>
<name>A0A2A9M5Q4_BESBE</name>
<dbReference type="AlphaFoldDB" id="A0A2A9M5Q4"/>
<protein>
    <submittedName>
        <fullName evidence="3">Uncharacterized protein</fullName>
    </submittedName>
</protein>
<comment type="caution">
    <text evidence="3">The sequence shown here is derived from an EMBL/GenBank/DDBJ whole genome shotgun (WGS) entry which is preliminary data.</text>
</comment>
<gene>
    <name evidence="3" type="ORF">BESB_026150</name>
</gene>
<reference evidence="3 4" key="1">
    <citation type="submission" date="2017-09" db="EMBL/GenBank/DDBJ databases">
        <title>Genome sequencing of Besnoitia besnoiti strain Bb-Ger1.</title>
        <authorList>
            <person name="Schares G."/>
            <person name="Venepally P."/>
            <person name="Lorenzi H.A."/>
        </authorList>
    </citation>
    <scope>NUCLEOTIDE SEQUENCE [LARGE SCALE GENOMIC DNA]</scope>
    <source>
        <strain evidence="3 4">Bb-Ger1</strain>
    </source>
</reference>
<feature type="region of interest" description="Disordered" evidence="2">
    <location>
        <begin position="1"/>
        <end position="140"/>
    </location>
</feature>
<evidence type="ECO:0000313" key="4">
    <source>
        <dbReference type="Proteomes" id="UP000224006"/>
    </source>
</evidence>